<organism evidence="2 3">
    <name type="scientific">Acinetobacter proteolyticus</name>
    <dbReference type="NCBI Taxonomy" id="1776741"/>
    <lineage>
        <taxon>Bacteria</taxon>
        <taxon>Pseudomonadati</taxon>
        <taxon>Pseudomonadota</taxon>
        <taxon>Gammaproteobacteria</taxon>
        <taxon>Moraxellales</taxon>
        <taxon>Moraxellaceae</taxon>
        <taxon>Acinetobacter</taxon>
    </lineage>
</organism>
<dbReference type="EMBL" id="CABWKZ010000024">
    <property type="protein sequence ID" value="VXA56869.1"/>
    <property type="molecule type" value="Genomic_DNA"/>
</dbReference>
<dbReference type="AlphaFoldDB" id="A0A653K8U0"/>
<evidence type="ECO:0000256" key="1">
    <source>
        <dbReference type="SAM" id="MobiDB-lite"/>
    </source>
</evidence>
<accession>A0A653K8U0</accession>
<proteinExistence type="predicted"/>
<protein>
    <submittedName>
        <fullName evidence="2">Uncharacterized protein</fullName>
    </submittedName>
</protein>
<feature type="region of interest" description="Disordered" evidence="1">
    <location>
        <begin position="1"/>
        <end position="54"/>
    </location>
</feature>
<evidence type="ECO:0000313" key="3">
    <source>
        <dbReference type="Proteomes" id="UP000430404"/>
    </source>
</evidence>
<gene>
    <name evidence="2" type="ORF">ACI8B_300001</name>
</gene>
<sequence>MDSHHPEGPKGSLERSGQGSGKLARRDHDLLRDGHARHQRLHGVHQPTGQGQEP</sequence>
<dbReference type="Proteomes" id="UP000430404">
    <property type="component" value="Unassembled WGS sequence"/>
</dbReference>
<reference evidence="2 3" key="1">
    <citation type="submission" date="2019-10" db="EMBL/GenBank/DDBJ databases">
        <authorList>
            <person name="Karimi E."/>
        </authorList>
    </citation>
    <scope>NUCLEOTIDE SEQUENCE [LARGE SCALE GENOMIC DNA]</scope>
    <source>
        <strain evidence="2">Acinetobacter sp. 8BE</strain>
    </source>
</reference>
<feature type="compositionally biased region" description="Basic and acidic residues" evidence="1">
    <location>
        <begin position="24"/>
        <end position="36"/>
    </location>
</feature>
<evidence type="ECO:0000313" key="2">
    <source>
        <dbReference type="EMBL" id="VXA56869.1"/>
    </source>
</evidence>
<name>A0A653K8U0_9GAMM</name>